<dbReference type="CDD" id="cd03801">
    <property type="entry name" value="GT4_PimA-like"/>
    <property type="match status" value="1"/>
</dbReference>
<organism evidence="3 4">
    <name type="scientific">Paenibacillus psychroresistens</name>
    <dbReference type="NCBI Taxonomy" id="1778678"/>
    <lineage>
        <taxon>Bacteria</taxon>
        <taxon>Bacillati</taxon>
        <taxon>Bacillota</taxon>
        <taxon>Bacilli</taxon>
        <taxon>Bacillales</taxon>
        <taxon>Paenibacillaceae</taxon>
        <taxon>Paenibacillus</taxon>
    </lineage>
</organism>
<gene>
    <name evidence="3" type="ORF">EHS13_08475</name>
</gene>
<reference evidence="4" key="1">
    <citation type="submission" date="2018-11" db="EMBL/GenBank/DDBJ databases">
        <title>Complete genome sequence of Paenibacillus sp. ML311-T8.</title>
        <authorList>
            <person name="Nam Y.-D."/>
            <person name="Kang J."/>
            <person name="Chung W.-H."/>
            <person name="Park Y.S."/>
        </authorList>
    </citation>
    <scope>NUCLEOTIDE SEQUENCE [LARGE SCALE GENOMIC DNA]</scope>
    <source>
        <strain evidence="4">ML311-T8</strain>
    </source>
</reference>
<proteinExistence type="predicted"/>
<dbReference type="InterPro" id="IPR001296">
    <property type="entry name" value="Glyco_trans_1"/>
</dbReference>
<dbReference type="PANTHER" id="PTHR45947:SF3">
    <property type="entry name" value="SULFOQUINOVOSYL TRANSFERASE SQD2"/>
    <property type="match status" value="1"/>
</dbReference>
<evidence type="ECO:0000313" key="4">
    <source>
        <dbReference type="Proteomes" id="UP000426246"/>
    </source>
</evidence>
<dbReference type="Pfam" id="PF13439">
    <property type="entry name" value="Glyco_transf_4"/>
    <property type="match status" value="1"/>
</dbReference>
<dbReference type="RefSeq" id="WP_155699921.1">
    <property type="nucleotide sequence ID" value="NZ_CP034235.1"/>
</dbReference>
<dbReference type="InterPro" id="IPR050194">
    <property type="entry name" value="Glycosyltransferase_grp1"/>
</dbReference>
<dbReference type="KEGG" id="ppsc:EHS13_08475"/>
<protein>
    <submittedName>
        <fullName evidence="3">Glycosyltransferase family 1 protein</fullName>
    </submittedName>
</protein>
<feature type="domain" description="Glycosyl transferase family 1" evidence="1">
    <location>
        <begin position="216"/>
        <end position="380"/>
    </location>
</feature>
<evidence type="ECO:0000313" key="3">
    <source>
        <dbReference type="EMBL" id="QGQ94910.1"/>
    </source>
</evidence>
<dbReference type="OrthoDB" id="9815550at2"/>
<dbReference type="PANTHER" id="PTHR45947">
    <property type="entry name" value="SULFOQUINOVOSYL TRANSFERASE SQD2"/>
    <property type="match status" value="1"/>
</dbReference>
<dbReference type="Gene3D" id="3.40.50.2000">
    <property type="entry name" value="Glycogen Phosphorylase B"/>
    <property type="match status" value="2"/>
</dbReference>
<dbReference type="EMBL" id="CP034235">
    <property type="protein sequence ID" value="QGQ94910.1"/>
    <property type="molecule type" value="Genomic_DNA"/>
</dbReference>
<sequence length="419" mass="47515">MKILLATYWPVPHVGGVWPYMVQLKKKLESMGHEVDLLGNGDDYGNTFVYLVNQDRRLYKEKLLPLLKAKLNQANYPTLYANALVQYAEFQRYVFELAAAYFNLEKYDVIHTQDVISTACIDRVRPQKTALVATLHGCVAHEIKHQLTTIHKSPTSFIAQAYYNELEHIGATAAEITNVANEWLMDTLTKDFDVPKEQIRMFQYGFDIDDFKKRMKQKSNIQRPVGKKVIIFTGRLVELKGVHFLLDALSELKGIRKDWVCWIVGQGDKKAELEVQSRVLGLDKDVLFFEGRDDVPYLLSLSDIFVLPSIIENQSVALIEAQIAGVAAIVSQTGGLPEMVEHEVTGLLTPVGDTKKLCHNINLLLKSERHRDSLALNAQKFAKAHWSLETMTERLMVVYEEAIAMRGESEENEANSESS</sequence>
<name>A0A6B8RFG7_9BACL</name>
<dbReference type="Proteomes" id="UP000426246">
    <property type="component" value="Chromosome"/>
</dbReference>
<dbReference type="SUPFAM" id="SSF53756">
    <property type="entry name" value="UDP-Glycosyltransferase/glycogen phosphorylase"/>
    <property type="match status" value="1"/>
</dbReference>
<keyword evidence="3" id="KW-0808">Transferase</keyword>
<dbReference type="Pfam" id="PF00534">
    <property type="entry name" value="Glycos_transf_1"/>
    <property type="match status" value="1"/>
</dbReference>
<evidence type="ECO:0000259" key="2">
    <source>
        <dbReference type="Pfam" id="PF13439"/>
    </source>
</evidence>
<dbReference type="AlphaFoldDB" id="A0A6B8RFG7"/>
<feature type="domain" description="Glycosyltransferase subfamily 4-like N-terminal" evidence="2">
    <location>
        <begin position="14"/>
        <end position="209"/>
    </location>
</feature>
<accession>A0A6B8RFG7</accession>
<dbReference type="GO" id="GO:0016757">
    <property type="term" value="F:glycosyltransferase activity"/>
    <property type="evidence" value="ECO:0007669"/>
    <property type="project" value="InterPro"/>
</dbReference>
<evidence type="ECO:0000259" key="1">
    <source>
        <dbReference type="Pfam" id="PF00534"/>
    </source>
</evidence>
<dbReference type="InterPro" id="IPR028098">
    <property type="entry name" value="Glyco_trans_4-like_N"/>
</dbReference>
<keyword evidence="4" id="KW-1185">Reference proteome</keyword>